<evidence type="ECO:0000256" key="1">
    <source>
        <dbReference type="SAM" id="Phobius"/>
    </source>
</evidence>
<dbReference type="VEuPathDB" id="FungiDB:SMAC_04692"/>
<gene>
    <name evidence="2" type="ORF">SMAC_04692</name>
</gene>
<name>F7W259_SORMK</name>
<feature type="transmembrane region" description="Helical" evidence="1">
    <location>
        <begin position="12"/>
        <end position="38"/>
    </location>
</feature>
<keyword evidence="1" id="KW-1133">Transmembrane helix</keyword>
<keyword evidence="1" id="KW-0812">Transmembrane</keyword>
<dbReference type="AlphaFoldDB" id="F7W259"/>
<evidence type="ECO:0000313" key="2">
    <source>
        <dbReference type="EMBL" id="CCC11709.1"/>
    </source>
</evidence>
<protein>
    <submittedName>
        <fullName evidence="2">WGS project CABT00000000 data, contig 2.21</fullName>
    </submittedName>
</protein>
<dbReference type="KEGG" id="smp:10803910"/>
<reference evidence="2 3" key="1">
    <citation type="journal article" date="2010" name="PLoS Genet.">
        <title>De novo assembly of a 40 Mb eukaryotic genome from short sequence reads: Sordaria macrospora, a model organism for fungal morphogenesis.</title>
        <authorList>
            <person name="Nowrousian M."/>
            <person name="Stajich J."/>
            <person name="Chu M."/>
            <person name="Engh I."/>
            <person name="Espagne E."/>
            <person name="Halliday K."/>
            <person name="Kamerewerd J."/>
            <person name="Kempken F."/>
            <person name="Knab B."/>
            <person name="Kuo H.C."/>
            <person name="Osiewacz H.D."/>
            <person name="Poeggeler S."/>
            <person name="Read N."/>
            <person name="Seiler S."/>
            <person name="Smith K."/>
            <person name="Zickler D."/>
            <person name="Kueck U."/>
            <person name="Freitag M."/>
        </authorList>
    </citation>
    <scope>NUCLEOTIDE SEQUENCE [LARGE SCALE GENOMIC DNA]</scope>
    <source>
        <strain evidence="3">ATCC MYA-333 / DSM 997 / K(L3346) / K-hell</strain>
        <tissue evidence="2">Mycelium</tissue>
    </source>
</reference>
<dbReference type="InParanoid" id="F7W259"/>
<sequence length="108" mass="11689">MTTFIKDYIFGPLFAGCAGMLAKPVCMAAMLVVGWLALRPQSVPLWPFQRPGRVDAPRDLEAAWGSDDATNGKDAKRDPSWYLVVKPEARATVGTIPPPGGSHDLVNH</sequence>
<dbReference type="Proteomes" id="UP000001881">
    <property type="component" value="Unassembled WGS sequence"/>
</dbReference>
<comment type="caution">
    <text evidence="2">The sequence shown here is derived from an EMBL/GenBank/DDBJ whole genome shotgun (WGS) entry which is preliminary data.</text>
</comment>
<accession>F7W259</accession>
<dbReference type="GeneID" id="10803910"/>
<dbReference type="EMBL" id="CABT02000021">
    <property type="protein sequence ID" value="CCC11709.1"/>
    <property type="molecule type" value="Genomic_DNA"/>
</dbReference>
<proteinExistence type="predicted"/>
<dbReference type="HOGENOM" id="CLU_2198632_0_0_1"/>
<organism evidence="2 3">
    <name type="scientific">Sordaria macrospora (strain ATCC MYA-333 / DSM 997 / K(L3346) / K-hell)</name>
    <dbReference type="NCBI Taxonomy" id="771870"/>
    <lineage>
        <taxon>Eukaryota</taxon>
        <taxon>Fungi</taxon>
        <taxon>Dikarya</taxon>
        <taxon>Ascomycota</taxon>
        <taxon>Pezizomycotina</taxon>
        <taxon>Sordariomycetes</taxon>
        <taxon>Sordariomycetidae</taxon>
        <taxon>Sordariales</taxon>
        <taxon>Sordariaceae</taxon>
        <taxon>Sordaria</taxon>
    </lineage>
</organism>
<keyword evidence="1" id="KW-0472">Membrane</keyword>
<keyword evidence="3" id="KW-1185">Reference proteome</keyword>
<evidence type="ECO:0000313" key="3">
    <source>
        <dbReference type="Proteomes" id="UP000001881"/>
    </source>
</evidence>